<feature type="domain" description="DinB-like" evidence="1">
    <location>
        <begin position="24"/>
        <end position="158"/>
    </location>
</feature>
<protein>
    <recommendedName>
        <fullName evidence="1">DinB-like domain-containing protein</fullName>
    </recommendedName>
</protein>
<reference evidence="2" key="2">
    <citation type="submission" date="2020-09" db="EMBL/GenBank/DDBJ databases">
        <authorList>
            <person name="Sun Q."/>
            <person name="Zhou Y."/>
        </authorList>
    </citation>
    <scope>NUCLEOTIDE SEQUENCE</scope>
    <source>
        <strain evidence="2">CGMCC 1.15448</strain>
    </source>
</reference>
<dbReference type="SUPFAM" id="SSF109854">
    <property type="entry name" value="DinB/YfiT-like putative metalloenzymes"/>
    <property type="match status" value="1"/>
</dbReference>
<dbReference type="EMBL" id="BMJC01000002">
    <property type="protein sequence ID" value="GGA98343.1"/>
    <property type="molecule type" value="Genomic_DNA"/>
</dbReference>
<gene>
    <name evidence="2" type="ORF">GCM10011511_22070</name>
</gene>
<evidence type="ECO:0000313" key="3">
    <source>
        <dbReference type="Proteomes" id="UP000607559"/>
    </source>
</evidence>
<dbReference type="RefSeq" id="WP_188931453.1">
    <property type="nucleotide sequence ID" value="NZ_BMJC01000002.1"/>
</dbReference>
<sequence>MEKWFERTFDLSFGVDRYAAIYKQLAGAPEVLRQAVAGLPEEVLTMKPDGKWSIKEHAGHLSVLEPLWRIRFQDIREKKPTMTVADLNNQTTSAAGFNDYAILALVDRFAVERNATLSLLNSIDTLDVEHTSLHPRLKIPMRIIDLAYFVAEHDEHHFVAMRELGR</sequence>
<evidence type="ECO:0000259" key="1">
    <source>
        <dbReference type="Pfam" id="PF12867"/>
    </source>
</evidence>
<evidence type="ECO:0000313" key="2">
    <source>
        <dbReference type="EMBL" id="GGA98343.1"/>
    </source>
</evidence>
<comment type="caution">
    <text evidence="2">The sequence shown here is derived from an EMBL/GenBank/DDBJ whole genome shotgun (WGS) entry which is preliminary data.</text>
</comment>
<dbReference type="Pfam" id="PF12867">
    <property type="entry name" value="DinB_2"/>
    <property type="match status" value="1"/>
</dbReference>
<keyword evidence="3" id="KW-1185">Reference proteome</keyword>
<dbReference type="InterPro" id="IPR034660">
    <property type="entry name" value="DinB/YfiT-like"/>
</dbReference>
<reference evidence="2" key="1">
    <citation type="journal article" date="2014" name="Int. J. Syst. Evol. Microbiol.">
        <title>Complete genome sequence of Corynebacterium casei LMG S-19264T (=DSM 44701T), isolated from a smear-ripened cheese.</title>
        <authorList>
            <consortium name="US DOE Joint Genome Institute (JGI-PGF)"/>
            <person name="Walter F."/>
            <person name="Albersmeier A."/>
            <person name="Kalinowski J."/>
            <person name="Ruckert C."/>
        </authorList>
    </citation>
    <scope>NUCLEOTIDE SEQUENCE</scope>
    <source>
        <strain evidence="2">CGMCC 1.15448</strain>
    </source>
</reference>
<organism evidence="2 3">
    <name type="scientific">Puia dinghuensis</name>
    <dbReference type="NCBI Taxonomy" id="1792502"/>
    <lineage>
        <taxon>Bacteria</taxon>
        <taxon>Pseudomonadati</taxon>
        <taxon>Bacteroidota</taxon>
        <taxon>Chitinophagia</taxon>
        <taxon>Chitinophagales</taxon>
        <taxon>Chitinophagaceae</taxon>
        <taxon>Puia</taxon>
    </lineage>
</organism>
<dbReference type="Gene3D" id="1.20.120.450">
    <property type="entry name" value="dinb family like domain"/>
    <property type="match status" value="1"/>
</dbReference>
<name>A0A8J2UCV2_9BACT</name>
<dbReference type="Proteomes" id="UP000607559">
    <property type="component" value="Unassembled WGS sequence"/>
</dbReference>
<dbReference type="InterPro" id="IPR024775">
    <property type="entry name" value="DinB-like"/>
</dbReference>
<accession>A0A8J2UCV2</accession>
<dbReference type="AlphaFoldDB" id="A0A8J2UCV2"/>
<proteinExistence type="predicted"/>